<dbReference type="EMBL" id="DACTUL010000046">
    <property type="protein sequence ID" value="HAT6346235.1"/>
    <property type="molecule type" value="Genomic_DNA"/>
</dbReference>
<feature type="domain" description="Response regulatory" evidence="2">
    <location>
        <begin position="2"/>
        <end position="122"/>
    </location>
</feature>
<dbReference type="Proteomes" id="UP000859505">
    <property type="component" value="Unassembled WGS sequence"/>
</dbReference>
<comment type="caution">
    <text evidence="1">Lacks conserved residue(s) required for the propagation of feature annotation.</text>
</comment>
<dbReference type="InterPro" id="IPR001789">
    <property type="entry name" value="Sig_transdc_resp-reg_receiver"/>
</dbReference>
<evidence type="ECO:0000313" key="4">
    <source>
        <dbReference type="Proteomes" id="UP000859505"/>
    </source>
</evidence>
<sequence length="541" mass="62139">MQILLIEDDAMLSTALSRGLNEQGITPAQLTHCKELATLPTLLRQQSFDVVICRQYHHQAREGVRLLQEAHYLGLLEPGCVLLLLDEDHDQLQFPPSDLYFPLLLPMPFTADQLTASLRELVQLTGLTRTLPAPMKLREWQVSCALCEDLLYQQQKYRELGPLLDRIKGYMLLQQQDHFHAAQHYAVCTTEHDAWWPRKGLIHALLGLNKLESARKDLARNRERLPAPLQLELALACLLHERQWEGAWDVLTLLLQKQAWQPEWRQAAILLALLLKDEGKALEQANALSLHFFADHKFRVSIENFILNASLAVLWHYPSAARISALQQEYRYLSQAVTLRAHEDALLQALMLSLDYRFDEALLLLAKHPPESARDNHLNQLLGFAVSQFCGLPHHAQRYLSQLSQYQARVAPAPLVQQLFKQVIGDFMKQLERRELRLTYLRQERQRASAAGQHQLAVQYALTLQEEFPALPGDAWQLLELLQLCWPAGMAAPRVALLVDRLERRLNHSASFMEHHAEEYRKTLLQIRSHLNPRLPATPPN</sequence>
<reference evidence="3" key="1">
    <citation type="journal article" date="2018" name="Genome Biol.">
        <title>SKESA: strategic k-mer extension for scrupulous assemblies.</title>
        <authorList>
            <person name="Souvorov A."/>
            <person name="Agarwala R."/>
            <person name="Lipman D.J."/>
        </authorList>
    </citation>
    <scope>NUCLEOTIDE SEQUENCE</scope>
    <source>
        <strain evidence="3">OLC2673_Aeromonas</strain>
    </source>
</reference>
<reference evidence="3" key="2">
    <citation type="submission" date="2020-01" db="EMBL/GenBank/DDBJ databases">
        <authorList>
            <consortium name="NCBI Pathogen Detection Project"/>
        </authorList>
    </citation>
    <scope>NUCLEOTIDE SEQUENCE</scope>
    <source>
        <strain evidence="3">OLC2673_Aeromonas</strain>
    </source>
</reference>
<name>A0AAD3YLI4_AERHY</name>
<gene>
    <name evidence="3" type="ORF">JAJ28_004039</name>
</gene>
<evidence type="ECO:0000313" key="3">
    <source>
        <dbReference type="EMBL" id="HAT6346235.1"/>
    </source>
</evidence>
<dbReference type="GO" id="GO:0000160">
    <property type="term" value="P:phosphorelay signal transduction system"/>
    <property type="evidence" value="ECO:0007669"/>
    <property type="project" value="InterPro"/>
</dbReference>
<dbReference type="PROSITE" id="PS50110">
    <property type="entry name" value="RESPONSE_REGULATORY"/>
    <property type="match status" value="1"/>
</dbReference>
<proteinExistence type="predicted"/>
<dbReference type="AlphaFoldDB" id="A0AAD3YLI4"/>
<comment type="caution">
    <text evidence="3">The sequence shown here is derived from an EMBL/GenBank/DDBJ whole genome shotgun (WGS) entry which is preliminary data.</text>
</comment>
<protein>
    <recommendedName>
        <fullName evidence="2">Response regulatory domain-containing protein</fullName>
    </recommendedName>
</protein>
<evidence type="ECO:0000259" key="2">
    <source>
        <dbReference type="PROSITE" id="PS50110"/>
    </source>
</evidence>
<accession>A0AAD3YLI4</accession>
<organism evidence="3 4">
    <name type="scientific">Aeromonas hydrophila</name>
    <dbReference type="NCBI Taxonomy" id="644"/>
    <lineage>
        <taxon>Bacteria</taxon>
        <taxon>Pseudomonadati</taxon>
        <taxon>Pseudomonadota</taxon>
        <taxon>Gammaproteobacteria</taxon>
        <taxon>Aeromonadales</taxon>
        <taxon>Aeromonadaceae</taxon>
        <taxon>Aeromonas</taxon>
    </lineage>
</organism>
<evidence type="ECO:0000256" key="1">
    <source>
        <dbReference type="PROSITE-ProRule" id="PRU00169"/>
    </source>
</evidence>